<protein>
    <submittedName>
        <fullName evidence="2">Uncharacterized protein</fullName>
    </submittedName>
</protein>
<accession>A0A8S5LK34</accession>
<sequence length="65" mass="7417">MFNQQPETRAVYCTDGGCDLWVSGSSTVWVALFYGLCRMGGKTVRTSWESHEKVIILQPWVLTYN</sequence>
<keyword evidence="1" id="KW-1133">Transmembrane helix</keyword>
<dbReference type="EMBL" id="BK015861">
    <property type="protein sequence ID" value="DAD70207.1"/>
    <property type="molecule type" value="Genomic_DNA"/>
</dbReference>
<keyword evidence="1" id="KW-0812">Transmembrane</keyword>
<organism evidence="2">
    <name type="scientific">Siphoviridae sp. ct3o911</name>
    <dbReference type="NCBI Taxonomy" id="2827560"/>
    <lineage>
        <taxon>Viruses</taxon>
        <taxon>Duplodnaviria</taxon>
        <taxon>Heunggongvirae</taxon>
        <taxon>Uroviricota</taxon>
        <taxon>Caudoviricetes</taxon>
    </lineage>
</organism>
<keyword evidence="1" id="KW-0472">Membrane</keyword>
<feature type="transmembrane region" description="Helical" evidence="1">
    <location>
        <begin position="20"/>
        <end position="37"/>
    </location>
</feature>
<name>A0A8S5LK34_9CAUD</name>
<reference evidence="2" key="1">
    <citation type="journal article" date="2021" name="Proc. Natl. Acad. Sci. U.S.A.">
        <title>A Catalog of Tens of Thousands of Viruses from Human Metagenomes Reveals Hidden Associations with Chronic Diseases.</title>
        <authorList>
            <person name="Tisza M.J."/>
            <person name="Buck C.B."/>
        </authorList>
    </citation>
    <scope>NUCLEOTIDE SEQUENCE</scope>
    <source>
        <strain evidence="2">Ct3o911</strain>
    </source>
</reference>
<proteinExistence type="predicted"/>
<evidence type="ECO:0000256" key="1">
    <source>
        <dbReference type="SAM" id="Phobius"/>
    </source>
</evidence>
<evidence type="ECO:0000313" key="2">
    <source>
        <dbReference type="EMBL" id="DAD70207.1"/>
    </source>
</evidence>